<feature type="transmembrane region" description="Helical" evidence="8">
    <location>
        <begin position="269"/>
        <end position="288"/>
    </location>
</feature>
<accession>A0A167RQX8</accession>
<feature type="transmembrane region" description="Helical" evidence="8">
    <location>
        <begin position="357"/>
        <end position="379"/>
    </location>
</feature>
<evidence type="ECO:0000259" key="9">
    <source>
        <dbReference type="Pfam" id="PF00324"/>
    </source>
</evidence>
<dbReference type="FunFam" id="1.20.1740.10:FF:000001">
    <property type="entry name" value="Amino acid permease"/>
    <property type="match status" value="1"/>
</dbReference>
<feature type="transmembrane region" description="Helical" evidence="8">
    <location>
        <begin position="526"/>
        <end position="550"/>
    </location>
</feature>
<sequence>MRLSVQIAALRTLVVPLQSRREVRNCSRRECEHTEENTKDSDKDAIALRDQISDQWTYIRSPIATNTSTTEAITSMNEPPMQIAKDATDLKTSETNDIERSASSGTERHGSTILLSAADDAGYHRSLTRRQIMMMTFGAGIGTGLWVGTGQALHYAGPAGTAITYTITAMIVYAQYSSIGEMTTYKPIHGGFIRQCAEYVDPAFGFAIGVNFWFAWVMIIPAEITAAISVLKYWPETDVVPLAAYITLFIGVFAVANMFHVRLYGYIEYYMSFVKCLAIVLMIFFMFIMTSGGIPATNGPIEFRYWKNPGAFNNGIKGISKAFVQAAFSFGGGEHIAVIAGEVADPRRTIKKTVRPVFWRMFTFFVVNIWLVGMCVPSNDTDLVNASGTMGSPFVIAVKRADVYGLAHAINRFIFLSVVSCGITSVYIASRSLTALSDLQIIHPFFGRKDSQGRPYVSLIISLGLGGGLAYLNCNSVGTLVYSWFSALVAIATLFQWASIYIAHLRFRQGLRAQGKDLSTLPFKGLLTPWAQYFSLIIVLFVFGCEFYLACWPFGEKGSVKSFFSSYLAAPLFFFDYFVYKWYYKTKIVKPVEMEFGSARPFDEQDLINAVAAEDAERDPEKTNQKNWRKRAQYMIFG</sequence>
<feature type="transmembrane region" description="Helical" evidence="8">
    <location>
        <begin position="455"/>
        <end position="472"/>
    </location>
</feature>
<keyword evidence="2" id="KW-0813">Transport</keyword>
<evidence type="ECO:0000313" key="10">
    <source>
        <dbReference type="EMBL" id="KZN86329.1"/>
    </source>
</evidence>
<dbReference type="GO" id="GO:0016020">
    <property type="term" value="C:membrane"/>
    <property type="evidence" value="ECO:0007669"/>
    <property type="project" value="UniProtKB-SubCell"/>
</dbReference>
<keyword evidence="4" id="KW-0029">Amino-acid transport</keyword>
<feature type="transmembrane region" description="Helical" evidence="8">
    <location>
        <begin position="413"/>
        <end position="434"/>
    </location>
</feature>
<dbReference type="EMBL" id="CM002799">
    <property type="protein sequence ID" value="KZN86329.1"/>
    <property type="molecule type" value="Genomic_DNA"/>
</dbReference>
<dbReference type="Proteomes" id="UP000076449">
    <property type="component" value="Chromosome II"/>
</dbReference>
<feature type="transmembrane region" description="Helical" evidence="8">
    <location>
        <begin position="242"/>
        <end position="263"/>
    </location>
</feature>
<protein>
    <submittedName>
        <fullName evidence="10">Putative amino-acid permease</fullName>
    </submittedName>
</protein>
<evidence type="ECO:0000256" key="2">
    <source>
        <dbReference type="ARBA" id="ARBA00022448"/>
    </source>
</evidence>
<comment type="subcellular location">
    <subcellularLocation>
        <location evidence="1">Membrane</location>
        <topology evidence="1">Multi-pass membrane protein</topology>
    </subcellularLocation>
</comment>
<keyword evidence="3 8" id="KW-0812">Transmembrane</keyword>
<feature type="transmembrane region" description="Helical" evidence="8">
    <location>
        <begin position="484"/>
        <end position="505"/>
    </location>
</feature>
<dbReference type="PANTHER" id="PTHR43341:SF1">
    <property type="entry name" value="GENERAL AMINO-ACID PERMEASE GAP1"/>
    <property type="match status" value="1"/>
</dbReference>
<dbReference type="Pfam" id="PF00324">
    <property type="entry name" value="AA_permease"/>
    <property type="match status" value="1"/>
</dbReference>
<evidence type="ECO:0000256" key="5">
    <source>
        <dbReference type="ARBA" id="ARBA00022989"/>
    </source>
</evidence>
<organism evidence="10">
    <name type="scientific">Penicillium chrysogenum</name>
    <name type="common">Penicillium notatum</name>
    <dbReference type="NCBI Taxonomy" id="5076"/>
    <lineage>
        <taxon>Eukaryota</taxon>
        <taxon>Fungi</taxon>
        <taxon>Dikarya</taxon>
        <taxon>Ascomycota</taxon>
        <taxon>Pezizomycotina</taxon>
        <taxon>Eurotiomycetes</taxon>
        <taxon>Eurotiomycetidae</taxon>
        <taxon>Eurotiales</taxon>
        <taxon>Aspergillaceae</taxon>
        <taxon>Penicillium</taxon>
        <taxon>Penicillium chrysogenum species complex</taxon>
    </lineage>
</organism>
<feature type="transmembrane region" description="Helical" evidence="8">
    <location>
        <begin position="203"/>
        <end position="230"/>
    </location>
</feature>
<dbReference type="PANTHER" id="PTHR43341">
    <property type="entry name" value="AMINO ACID PERMEASE"/>
    <property type="match status" value="1"/>
</dbReference>
<keyword evidence="5 8" id="KW-1133">Transmembrane helix</keyword>
<keyword evidence="6 8" id="KW-0472">Membrane</keyword>
<reference evidence="10" key="1">
    <citation type="journal article" date="2014" name="Genome Announc.">
        <title>Complete sequencing and chromosome-scale genome assembly of the industrial progenitor strain P2niaD18 from the penicillin producer Penicillium chrysogenum.</title>
        <authorList>
            <person name="Specht T."/>
            <person name="Dahlmann T.A."/>
            <person name="Zadra I."/>
            <person name="Kurnsteiner H."/>
            <person name="Kuck U."/>
        </authorList>
    </citation>
    <scope>NUCLEOTIDE SEQUENCE [LARGE SCALE GENOMIC DNA]</scope>
    <source>
        <strain evidence="10">P2niaD18</strain>
    </source>
</reference>
<proteinExistence type="predicted"/>
<dbReference type="InterPro" id="IPR050524">
    <property type="entry name" value="APC_YAT"/>
</dbReference>
<dbReference type="InterPro" id="IPR004841">
    <property type="entry name" value="AA-permease/SLC12A_dom"/>
</dbReference>
<dbReference type="Gene3D" id="1.20.1740.10">
    <property type="entry name" value="Amino acid/polyamine transporter I"/>
    <property type="match status" value="1"/>
</dbReference>
<name>A0A167RQX8_PENCH</name>
<feature type="transmembrane region" description="Helical" evidence="8">
    <location>
        <begin position="562"/>
        <end position="580"/>
    </location>
</feature>
<evidence type="ECO:0000256" key="1">
    <source>
        <dbReference type="ARBA" id="ARBA00004141"/>
    </source>
</evidence>
<dbReference type="GO" id="GO:0015171">
    <property type="term" value="F:amino acid transmembrane transporter activity"/>
    <property type="evidence" value="ECO:0007669"/>
    <property type="project" value="TreeGrafter"/>
</dbReference>
<evidence type="ECO:0000256" key="6">
    <source>
        <dbReference type="ARBA" id="ARBA00023136"/>
    </source>
</evidence>
<evidence type="ECO:0000256" key="8">
    <source>
        <dbReference type="SAM" id="Phobius"/>
    </source>
</evidence>
<evidence type="ECO:0000256" key="3">
    <source>
        <dbReference type="ARBA" id="ARBA00022692"/>
    </source>
</evidence>
<feature type="domain" description="Amino acid permease/ SLC12A" evidence="9">
    <location>
        <begin position="132"/>
        <end position="588"/>
    </location>
</feature>
<evidence type="ECO:0000256" key="7">
    <source>
        <dbReference type="SAM" id="MobiDB-lite"/>
    </source>
</evidence>
<evidence type="ECO:0000256" key="4">
    <source>
        <dbReference type="ARBA" id="ARBA00022970"/>
    </source>
</evidence>
<gene>
    <name evidence="10" type="ORF">EN45_048510</name>
</gene>
<dbReference type="AlphaFoldDB" id="A0A167RQX8"/>
<feature type="region of interest" description="Disordered" evidence="7">
    <location>
        <begin position="89"/>
        <end position="110"/>
    </location>
</feature>